<keyword evidence="5" id="KW-1185">Reference proteome</keyword>
<protein>
    <recommendedName>
        <fullName evidence="6">Ig-like domain-containing protein</fullName>
    </recommendedName>
</protein>
<dbReference type="InParanoid" id="T1FTQ0"/>
<evidence type="ECO:0000256" key="1">
    <source>
        <dbReference type="SAM" id="Phobius"/>
    </source>
</evidence>
<reference evidence="3 5" key="2">
    <citation type="journal article" date="2013" name="Nature">
        <title>Insights into bilaterian evolution from three spiralian genomes.</title>
        <authorList>
            <person name="Simakov O."/>
            <person name="Marletaz F."/>
            <person name="Cho S.J."/>
            <person name="Edsinger-Gonzales E."/>
            <person name="Havlak P."/>
            <person name="Hellsten U."/>
            <person name="Kuo D.H."/>
            <person name="Larsson T."/>
            <person name="Lv J."/>
            <person name="Arendt D."/>
            <person name="Savage R."/>
            <person name="Osoegawa K."/>
            <person name="de Jong P."/>
            <person name="Grimwood J."/>
            <person name="Chapman J.A."/>
            <person name="Shapiro H."/>
            <person name="Aerts A."/>
            <person name="Otillar R.P."/>
            <person name="Terry A.Y."/>
            <person name="Boore J.L."/>
            <person name="Grigoriev I.V."/>
            <person name="Lindberg D.R."/>
            <person name="Seaver E.C."/>
            <person name="Weisblat D.A."/>
            <person name="Putnam N.H."/>
            <person name="Rokhsar D.S."/>
        </authorList>
    </citation>
    <scope>NUCLEOTIDE SEQUENCE</scope>
</reference>
<evidence type="ECO:0000313" key="3">
    <source>
        <dbReference type="EMBL" id="ESO01633.1"/>
    </source>
</evidence>
<reference evidence="5" key="1">
    <citation type="submission" date="2012-12" db="EMBL/GenBank/DDBJ databases">
        <authorList>
            <person name="Hellsten U."/>
            <person name="Grimwood J."/>
            <person name="Chapman J.A."/>
            <person name="Shapiro H."/>
            <person name="Aerts A."/>
            <person name="Otillar R.P."/>
            <person name="Terry A.Y."/>
            <person name="Boore J.L."/>
            <person name="Simakov O."/>
            <person name="Marletaz F."/>
            <person name="Cho S.-J."/>
            <person name="Edsinger-Gonzales E."/>
            <person name="Havlak P."/>
            <person name="Kuo D.-H."/>
            <person name="Larsson T."/>
            <person name="Lv J."/>
            <person name="Arendt D."/>
            <person name="Savage R."/>
            <person name="Osoegawa K."/>
            <person name="de Jong P."/>
            <person name="Lindberg D.R."/>
            <person name="Seaver E.C."/>
            <person name="Weisblat D.A."/>
            <person name="Putnam N.H."/>
            <person name="Grigoriev I.V."/>
            <person name="Rokhsar D.S."/>
        </authorList>
    </citation>
    <scope>NUCLEOTIDE SEQUENCE</scope>
</reference>
<dbReference type="RefSeq" id="XP_009020287.1">
    <property type="nucleotide sequence ID" value="XM_009022039.1"/>
</dbReference>
<dbReference type="CTD" id="20212197"/>
<proteinExistence type="predicted"/>
<feature type="signal peptide" evidence="2">
    <location>
        <begin position="1"/>
        <end position="24"/>
    </location>
</feature>
<dbReference type="AlphaFoldDB" id="T1FTQ0"/>
<evidence type="ECO:0000256" key="2">
    <source>
        <dbReference type="SAM" id="SignalP"/>
    </source>
</evidence>
<feature type="chain" id="PRO_5010980966" description="Ig-like domain-containing protein" evidence="2">
    <location>
        <begin position="25"/>
        <end position="623"/>
    </location>
</feature>
<name>T1FTQ0_HELRO</name>
<dbReference type="GeneID" id="20212197"/>
<dbReference type="EMBL" id="KB096743">
    <property type="protein sequence ID" value="ESO01633.1"/>
    <property type="molecule type" value="Genomic_DNA"/>
</dbReference>
<keyword evidence="2" id="KW-0732">Signal</keyword>
<keyword evidence="1" id="KW-0472">Membrane</keyword>
<reference evidence="4" key="3">
    <citation type="submission" date="2015-06" db="UniProtKB">
        <authorList>
            <consortium name="EnsemblMetazoa"/>
        </authorList>
    </citation>
    <scope>IDENTIFICATION</scope>
</reference>
<dbReference type="KEGG" id="hro:HELRODRAFT_192216"/>
<dbReference type="Proteomes" id="UP000015101">
    <property type="component" value="Unassembled WGS sequence"/>
</dbReference>
<evidence type="ECO:0000313" key="4">
    <source>
        <dbReference type="EnsemblMetazoa" id="HelroP192216"/>
    </source>
</evidence>
<organism evidence="4 5">
    <name type="scientific">Helobdella robusta</name>
    <name type="common">Californian leech</name>
    <dbReference type="NCBI Taxonomy" id="6412"/>
    <lineage>
        <taxon>Eukaryota</taxon>
        <taxon>Metazoa</taxon>
        <taxon>Spiralia</taxon>
        <taxon>Lophotrochozoa</taxon>
        <taxon>Annelida</taxon>
        <taxon>Clitellata</taxon>
        <taxon>Hirudinea</taxon>
        <taxon>Rhynchobdellida</taxon>
        <taxon>Glossiphoniidae</taxon>
        <taxon>Helobdella</taxon>
    </lineage>
</organism>
<keyword evidence="1" id="KW-1133">Transmembrane helix</keyword>
<dbReference type="EnsemblMetazoa" id="HelroT192216">
    <property type="protein sequence ID" value="HelroP192216"/>
    <property type="gene ID" value="HelroG192216"/>
</dbReference>
<accession>T1FTQ0</accession>
<dbReference type="HOGENOM" id="CLU_400251_0_0_1"/>
<keyword evidence="1" id="KW-0812">Transmembrane</keyword>
<gene>
    <name evidence="4" type="primary">20212197</name>
    <name evidence="3" type="ORF">HELRODRAFT_192216</name>
</gene>
<evidence type="ECO:0008006" key="6">
    <source>
        <dbReference type="Google" id="ProtNLM"/>
    </source>
</evidence>
<sequence length="623" mass="72287">MSNSMKVLRFLILFLISRHGGVFTDFYQYSQYVKILGKNESVKFEKFEGCSERESQLNFLEGLFQNQRYLRCIGNYTNTGPFIRIGTIFMPISFTIGGHLNSSRIFIFLRKNVIGVYNYQIDRRANQIYFCVRARYLLRLSYYTFVWEIDAGFFRENITLLQSFSDMYPDETGVSVDKISVQVNESVTCLYETDRGKSLYEWDCVKDDDKEVEEAGDEDDFYVIRASIYFQTNGTYNCMCTVSNYISLDKIGSWRGDIYVSNKKAVTWARSGSTRNGKYLLIKFVVGLLLAAKFSLKKVRSGSGSDNIEIIDKEGIFFFEEVDGCPKYGWHKVGDGKRQRPKNPLTEDDVGLFVNECTDGRTKYKLLILQDVTPYCNTSRFSFQLLLKSGDAILTSSRLVLYNGDQFVKVVDQHRIQNGYEFCVDPYNIFNFVGARDTKYVWEVDAGYFKDNITLFQYYRDSYDKNLKADKNSVAVNETVTCTSVTKLRRKGFIWHCIKITDDENDESNYVINGSSIYFKTKGTYNCICTLSYISKYFGQDTWQGNITVINKKVFEMETMEKSSTSRKKSVFIGVMVGTMALLIIAFTLMMFFKIRNHILRRNQQERVETKRRSIKILNQFVS</sequence>
<feature type="transmembrane region" description="Helical" evidence="1">
    <location>
        <begin position="571"/>
        <end position="593"/>
    </location>
</feature>
<evidence type="ECO:0000313" key="5">
    <source>
        <dbReference type="Proteomes" id="UP000015101"/>
    </source>
</evidence>
<dbReference type="EMBL" id="AMQM01004975">
    <property type="status" value="NOT_ANNOTATED_CDS"/>
    <property type="molecule type" value="Genomic_DNA"/>
</dbReference>